<dbReference type="EMBL" id="VTPC01090622">
    <property type="protein sequence ID" value="KAF2882357.1"/>
    <property type="molecule type" value="Genomic_DNA"/>
</dbReference>
<sequence length="100" mass="11047">MVLRNGRFMVKQAAEDADHLIVVTAIESSQSYDKVVLVAEDTCLLIILAVINTPSSNIVSLKPGKEQLSSTSYGIWIIKLEALLDSKSLFKDVITRKEEP</sequence>
<gene>
    <name evidence="1" type="ORF">ILUMI_23814</name>
</gene>
<proteinExistence type="predicted"/>
<evidence type="ECO:0000313" key="1">
    <source>
        <dbReference type="EMBL" id="KAF2882357.1"/>
    </source>
</evidence>
<organism evidence="1 2">
    <name type="scientific">Ignelater luminosus</name>
    <name type="common">Cucubano</name>
    <name type="synonym">Pyrophorus luminosus</name>
    <dbReference type="NCBI Taxonomy" id="2038154"/>
    <lineage>
        <taxon>Eukaryota</taxon>
        <taxon>Metazoa</taxon>
        <taxon>Ecdysozoa</taxon>
        <taxon>Arthropoda</taxon>
        <taxon>Hexapoda</taxon>
        <taxon>Insecta</taxon>
        <taxon>Pterygota</taxon>
        <taxon>Neoptera</taxon>
        <taxon>Endopterygota</taxon>
        <taxon>Coleoptera</taxon>
        <taxon>Polyphaga</taxon>
        <taxon>Elateriformia</taxon>
        <taxon>Elateroidea</taxon>
        <taxon>Elateridae</taxon>
        <taxon>Agrypninae</taxon>
        <taxon>Pyrophorini</taxon>
        <taxon>Ignelater</taxon>
    </lineage>
</organism>
<dbReference type="AlphaFoldDB" id="A0A8K0FZB5"/>
<evidence type="ECO:0000313" key="2">
    <source>
        <dbReference type="Proteomes" id="UP000801492"/>
    </source>
</evidence>
<dbReference type="OrthoDB" id="10059378at2759"/>
<accession>A0A8K0FZB5</accession>
<dbReference type="Proteomes" id="UP000801492">
    <property type="component" value="Unassembled WGS sequence"/>
</dbReference>
<keyword evidence="2" id="KW-1185">Reference proteome</keyword>
<name>A0A8K0FZB5_IGNLU</name>
<protein>
    <submittedName>
        <fullName evidence="1">Uncharacterized protein</fullName>
    </submittedName>
</protein>
<comment type="caution">
    <text evidence="1">The sequence shown here is derived from an EMBL/GenBank/DDBJ whole genome shotgun (WGS) entry which is preliminary data.</text>
</comment>
<reference evidence="1" key="1">
    <citation type="submission" date="2019-08" db="EMBL/GenBank/DDBJ databases">
        <title>The genome of the North American firefly Photinus pyralis.</title>
        <authorList>
            <consortium name="Photinus pyralis genome working group"/>
            <person name="Fallon T.R."/>
            <person name="Sander Lower S.E."/>
            <person name="Weng J.-K."/>
        </authorList>
    </citation>
    <scope>NUCLEOTIDE SEQUENCE</scope>
    <source>
        <strain evidence="1">TRF0915ILg1</strain>
        <tissue evidence="1">Whole body</tissue>
    </source>
</reference>